<feature type="compositionally biased region" description="Low complexity" evidence="1">
    <location>
        <begin position="404"/>
        <end position="422"/>
    </location>
</feature>
<comment type="caution">
    <text evidence="2">The sequence shown here is derived from an EMBL/GenBank/DDBJ whole genome shotgun (WGS) entry which is preliminary data.</text>
</comment>
<feature type="compositionally biased region" description="Low complexity" evidence="1">
    <location>
        <begin position="202"/>
        <end position="218"/>
    </location>
</feature>
<feature type="compositionally biased region" description="Polar residues" evidence="1">
    <location>
        <begin position="253"/>
        <end position="273"/>
    </location>
</feature>
<feature type="compositionally biased region" description="Low complexity" evidence="1">
    <location>
        <begin position="89"/>
        <end position="105"/>
    </location>
</feature>
<dbReference type="EMBL" id="VXIV02000262">
    <property type="protein sequence ID" value="KAF6039427.1"/>
    <property type="molecule type" value="Genomic_DNA"/>
</dbReference>
<gene>
    <name evidence="2" type="ORF">EB796_002257</name>
</gene>
<feature type="compositionally biased region" description="Low complexity" evidence="1">
    <location>
        <begin position="568"/>
        <end position="579"/>
    </location>
</feature>
<feature type="compositionally biased region" description="Polar residues" evidence="1">
    <location>
        <begin position="521"/>
        <end position="546"/>
    </location>
</feature>
<accession>A0A7J7KMQ6</accession>
<feature type="compositionally biased region" description="Polar residues" evidence="1">
    <location>
        <begin position="495"/>
        <end position="512"/>
    </location>
</feature>
<evidence type="ECO:0000313" key="2">
    <source>
        <dbReference type="EMBL" id="KAF6039427.1"/>
    </source>
</evidence>
<sequence>MSGRASLRSNRSEQFIESNTAQTPNSTRQSKRSNRASQRSKRSSQNNRSTRKRPGSLPWVPTVTASSGVDSDIPQSPHGLQPPIGHVNESYGYGSSSNSPYNEYPQRFPGQPPGPILPGSSRHSSSIPSQSFNTVADLPPPLDEGPEAYSRDSLAYLPPPPPLSDGPEPYRSAVSRNVPPHHSQVSQRSHNLSLHISTPTKEPLSSSGESSPGSSISSTEKNGDIPPFNSSRTLEHNLDQGSVWSSKYDKYHQPSSTQPNSRVSGGNQFSENLRTGRNDASKLMDRVDSGDIATSNPLYANHKFARPGSQMPNSNLPPAKAHQPHHLNAPQNRVPPIPHTNAQQSNNKGASSQDIPILPTSELRQIRGGDSHPKENTFKRLVSGNLMPQPNRSRNYHDSPTHLSPPSDSAALSSQRSSPASALHQESSSNVSGGATPHFQEKKFYPPSPDRSDSTHKMHINPQQQNSRPFHQNDRPPVLHQSRAPSLYTANHITSRSNQSAISNPPHTSSVPHMNGGASPATYTSNNSNIPSRTYIPQENSSSTAAPNARQAAYSLNNALTEVTSSYGGLYSSKSSAPPSRRRPMHPPPPGSTTQMQYQLANITDDAKTNKEAFISMQPSVI</sequence>
<feature type="region of interest" description="Disordered" evidence="1">
    <location>
        <begin position="568"/>
        <end position="595"/>
    </location>
</feature>
<feature type="compositionally biased region" description="Basic and acidic residues" evidence="1">
    <location>
        <begin position="439"/>
        <end position="456"/>
    </location>
</feature>
<organism evidence="2 3">
    <name type="scientific">Bugula neritina</name>
    <name type="common">Brown bryozoan</name>
    <name type="synonym">Sertularia neritina</name>
    <dbReference type="NCBI Taxonomy" id="10212"/>
    <lineage>
        <taxon>Eukaryota</taxon>
        <taxon>Metazoa</taxon>
        <taxon>Spiralia</taxon>
        <taxon>Lophotrochozoa</taxon>
        <taxon>Bryozoa</taxon>
        <taxon>Gymnolaemata</taxon>
        <taxon>Cheilostomatida</taxon>
        <taxon>Flustrina</taxon>
        <taxon>Buguloidea</taxon>
        <taxon>Bugulidae</taxon>
        <taxon>Bugula</taxon>
    </lineage>
</organism>
<dbReference type="AlphaFoldDB" id="A0A7J7KMQ6"/>
<feature type="region of interest" description="Disordered" evidence="1">
    <location>
        <begin position="495"/>
        <end position="548"/>
    </location>
</feature>
<feature type="compositionally biased region" description="Polar residues" evidence="1">
    <location>
        <begin position="7"/>
        <end position="27"/>
    </location>
</feature>
<feature type="compositionally biased region" description="Polar residues" evidence="1">
    <location>
        <begin position="183"/>
        <end position="200"/>
    </location>
</feature>
<feature type="compositionally biased region" description="Low complexity" evidence="1">
    <location>
        <begin position="120"/>
        <end position="131"/>
    </location>
</feature>
<evidence type="ECO:0000313" key="3">
    <source>
        <dbReference type="Proteomes" id="UP000593567"/>
    </source>
</evidence>
<name>A0A7J7KMQ6_BUGNE</name>
<keyword evidence="3" id="KW-1185">Reference proteome</keyword>
<feature type="compositionally biased region" description="Polar residues" evidence="1">
    <location>
        <begin position="340"/>
        <end position="354"/>
    </location>
</feature>
<reference evidence="2" key="1">
    <citation type="submission" date="2020-06" db="EMBL/GenBank/DDBJ databases">
        <title>Draft genome of Bugula neritina, a colonial animal packing powerful symbionts and potential medicines.</title>
        <authorList>
            <person name="Rayko M."/>
        </authorList>
    </citation>
    <scope>NUCLEOTIDE SEQUENCE [LARGE SCALE GENOMIC DNA]</scope>
    <source>
        <strain evidence="2">Kwan_BN1</strain>
    </source>
</reference>
<feature type="compositionally biased region" description="Basic residues" evidence="1">
    <location>
        <begin position="29"/>
        <end position="42"/>
    </location>
</feature>
<proteinExistence type="predicted"/>
<feature type="compositionally biased region" description="Polar residues" evidence="1">
    <location>
        <begin position="461"/>
        <end position="470"/>
    </location>
</feature>
<protein>
    <submittedName>
        <fullName evidence="2">Uncharacterized protein</fullName>
    </submittedName>
</protein>
<evidence type="ECO:0000256" key="1">
    <source>
        <dbReference type="SAM" id="MobiDB-lite"/>
    </source>
</evidence>
<feature type="compositionally biased region" description="Basic and acidic residues" evidence="1">
    <location>
        <begin position="274"/>
        <end position="289"/>
    </location>
</feature>
<feature type="region of interest" description="Disordered" evidence="1">
    <location>
        <begin position="1"/>
        <end position="480"/>
    </location>
</feature>
<feature type="compositionally biased region" description="Polar residues" evidence="1">
    <location>
        <begin position="424"/>
        <end position="433"/>
    </location>
</feature>
<dbReference type="Proteomes" id="UP000593567">
    <property type="component" value="Unassembled WGS sequence"/>
</dbReference>
<feature type="compositionally biased region" description="Basic and acidic residues" evidence="1">
    <location>
        <begin position="364"/>
        <end position="378"/>
    </location>
</feature>